<feature type="domain" description="Bromo" evidence="18">
    <location>
        <begin position="1185"/>
        <end position="1263"/>
    </location>
</feature>
<gene>
    <name evidence="21" type="ORF">GGH94_005677</name>
</gene>
<feature type="transmembrane region" description="Helical" evidence="17">
    <location>
        <begin position="20"/>
        <end position="44"/>
    </location>
</feature>
<keyword evidence="3" id="KW-0813">Transport</keyword>
<name>A0A9W8ID25_9FUNG</name>
<evidence type="ECO:0008006" key="23">
    <source>
        <dbReference type="Google" id="ProtNLM"/>
    </source>
</evidence>
<evidence type="ECO:0000256" key="15">
    <source>
        <dbReference type="PROSITE-ProRule" id="PRU00146"/>
    </source>
</evidence>
<dbReference type="EMBL" id="JANBUY010000319">
    <property type="protein sequence ID" value="KAJ2860177.1"/>
    <property type="molecule type" value="Genomic_DNA"/>
</dbReference>
<evidence type="ECO:0000256" key="11">
    <source>
        <dbReference type="ARBA" id="ARBA00023117"/>
    </source>
</evidence>
<dbReference type="InterPro" id="IPR034732">
    <property type="entry name" value="EPHD"/>
</dbReference>
<dbReference type="FunFam" id="3.30.40.10:FF:000007">
    <property type="entry name" value="Bromodomain containing 1, isoform CRA_b"/>
    <property type="match status" value="1"/>
</dbReference>
<dbReference type="NCBIfam" id="TIGR00803">
    <property type="entry name" value="nst"/>
    <property type="match status" value="1"/>
</dbReference>
<dbReference type="PROSITE" id="PS51805">
    <property type="entry name" value="EPHD"/>
    <property type="match status" value="1"/>
</dbReference>
<feature type="compositionally biased region" description="Polar residues" evidence="16">
    <location>
        <begin position="1524"/>
        <end position="1560"/>
    </location>
</feature>
<dbReference type="Pfam" id="PF13831">
    <property type="entry name" value="PHD_2"/>
    <property type="match status" value="1"/>
</dbReference>
<feature type="region of interest" description="Disordered" evidence="16">
    <location>
        <begin position="366"/>
        <end position="454"/>
    </location>
</feature>
<evidence type="ECO:0000256" key="6">
    <source>
        <dbReference type="ARBA" id="ARBA00022723"/>
    </source>
</evidence>
<sequence>MVGLYFCVSILNNLALGFQISIPLHIVFRSSGLIANMVCGYFVAAKRYPAQQVVAVLMVSAGVVIATLASITNDAPADNGSVLWFGVHESVIGIALLTLGVVLAAMLGLYQEFTYRTYGKHWKEGLFYNHALALPMFLLFRGDIASQARALSMSRPVALDALPLVGACLGSCVRMAAVPALWFSLAANVMSQLVCVSGVHRMTSMSTSLSLNVVLNLRKLVSLVLSVLLFKNPVTRGMLFGCALVFLGTFAYSQVSSGQPPSEVKRTVHRHPSSRNTAPLCTTTSQCTQRRINVSSYTLTDSNYTHTHLMGLNRMGAAQTRTVSSGLLHPAEDSDASIVSRSALARSRRSIIIDEDDVEVKATDEEFVQTSSESEEDDEPLGSSQINIDQEVVARRDSGGRLRRLGSDVESSATSERISRRRSGTETSCGYTSSPTPVSRRGLRRGHADSLHRPSALRKQLGTPEHSDTEIVRPARRKLAPVLVVDADLESPLQSPAPIIDKPREERSYREFYPDLNTCLALPVVLCRESLPEDDLTPSTLNGVDRRLREEAQPEDSLGSSPLSDISSSVATAERPLPSRTSSSLSIRLVFNDPESPARLSKPQSPRAGITVPPPLRSAGKSAHSYSGTPQSSVVVLAPKKPVLSLPEARFQPITDETLFKQTEFKRPESHYIRNIELTETDLAERVEYDLEEVDREWLRSFNHERIVTGVGGPELSANVLEELIDSIEKTWFDLVKDVQKAISAIQQDQLPPDESACAICGEEECDNTNAIVFCDGCNLAVHQDCYGVPYIPEGQWLCRKCILSPDTDVSCMLCPQRGGAFKKTTTNKWAHLLCALWIPEVGISNSAYMEPIDSLDQIPKSRWRLYCNLCHRKVGACIQCSQKQCVTAFHATCARKARLSMTVRADRRTGETIFRAFCERHTPSSHTQKIDIDAPLKGLLASRRKPGVGGGTATPLALSMVSADLNSLLASNGSNGSRLSLAAADGTSTPSNGLNTTGTSSHWPISAVNLLSHADKEIADLFRRAMDGGGLGTDNDDASLQLTMLIFNPARPVLNDYVFRQILERAHLNRMNQQQRTRVVTRVGRFWALKRSVRHGAPLLKRLYLEPWTASATKQRALEMAEAQRQAIVRRVRTDLERVRMLVESVRRRERDKLRRARVQVEYLQKVIDPVTPVMKEIIEELADKRDPRGIFSQAVSNDDAPDYDQLIKEPMDFGTVRRKIADFEYHRLSSEDVSVLDLFERDIRLVCTNCMAYNKPTTYYFQLASRVLRHVERLMAAARAQIDSLPIDPNTGCLMAGVDFDIFSLNAQQPVAPPSSADIPSSPKAADEPVETPVSDIVTPAMTRSQRKGDQPLSPPPIHPDTPPPSAVDKEDSVAEPVSKTVGKSKSKKQKAVDEKAFRRMTLFEKLSLPPPDVRKREISHFLNRHPSSANVPHSGIPDDVNVLKDRLRRTSLAVLPVAESSSPASKGRLAATLSESTLVSDATTISVTPKKRRADDTPLTPSKRGKSKSKSKPPVLESSPNGKRQISPLQIESSPASKSKPATMTEPTVSDATPTTTPKKRRVDDTPSSSSKRSKSKPGLESSPSDKRQVPPSLSEPLDSNASGLLVWVKAQQQHAWFPGEIIRPNDWRVPKEVRELPKVDGRTTLVRLFKGGNEERQWEWFAAAQIRRMGVDAELDMTLYRGEKNHQQSEIQSIRLAYREAFRTKKTKHIINTKLVV</sequence>
<dbReference type="CDD" id="cd04369">
    <property type="entry name" value="Bromodomain"/>
    <property type="match status" value="1"/>
</dbReference>
<dbReference type="Gene3D" id="3.30.40.10">
    <property type="entry name" value="Zinc/RING finger domain, C3HC4 (zinc finger)"/>
    <property type="match status" value="2"/>
</dbReference>
<dbReference type="InterPro" id="IPR001487">
    <property type="entry name" value="Bromodomain"/>
</dbReference>
<evidence type="ECO:0000256" key="9">
    <source>
        <dbReference type="ARBA" id="ARBA00022833"/>
    </source>
</evidence>
<reference evidence="21" key="1">
    <citation type="submission" date="2022-07" db="EMBL/GenBank/DDBJ databases">
        <title>Phylogenomic reconstructions and comparative analyses of Kickxellomycotina fungi.</title>
        <authorList>
            <person name="Reynolds N.K."/>
            <person name="Stajich J.E."/>
            <person name="Barry K."/>
            <person name="Grigoriev I.V."/>
            <person name="Crous P."/>
            <person name="Smith M.E."/>
        </authorList>
    </citation>
    <scope>NUCLEOTIDE SEQUENCE</scope>
    <source>
        <strain evidence="21">RSA 476</strain>
    </source>
</reference>
<dbReference type="InterPro" id="IPR013657">
    <property type="entry name" value="SCL35B1-4/HUT1"/>
</dbReference>
<keyword evidence="5 17" id="KW-0812">Transmembrane</keyword>
<keyword evidence="10 17" id="KW-1133">Transmembrane helix</keyword>
<comment type="subcellular location">
    <subcellularLocation>
        <location evidence="2">Membrane</location>
        <topology evidence="2">Multi-pass membrane protein</topology>
    </subcellularLocation>
    <subcellularLocation>
        <location evidence="1">Nucleus</location>
    </subcellularLocation>
</comment>
<dbReference type="InterPro" id="IPR011011">
    <property type="entry name" value="Znf_FYVE_PHD"/>
</dbReference>
<keyword evidence="12 17" id="KW-0472">Membrane</keyword>
<keyword evidence="22" id="KW-1185">Reference proteome</keyword>
<dbReference type="PROSITE" id="PS01359">
    <property type="entry name" value="ZF_PHD_1"/>
    <property type="match status" value="1"/>
</dbReference>
<dbReference type="GO" id="GO:0005634">
    <property type="term" value="C:nucleus"/>
    <property type="evidence" value="ECO:0007669"/>
    <property type="project" value="UniProtKB-SubCell"/>
</dbReference>
<feature type="region of interest" description="Disordered" evidence="16">
    <location>
        <begin position="1487"/>
        <end position="1601"/>
    </location>
</feature>
<dbReference type="InterPro" id="IPR019786">
    <property type="entry name" value="Zinc_finger_PHD-type_CS"/>
</dbReference>
<evidence type="ECO:0000256" key="5">
    <source>
        <dbReference type="ARBA" id="ARBA00022692"/>
    </source>
</evidence>
<dbReference type="GO" id="GO:0055085">
    <property type="term" value="P:transmembrane transport"/>
    <property type="evidence" value="ECO:0007669"/>
    <property type="project" value="InterPro"/>
</dbReference>
<dbReference type="FunFam" id="3.30.40.10:FF:000008">
    <property type="entry name" value="Bromodomain containing 1, isoform CRA_a"/>
    <property type="match status" value="1"/>
</dbReference>
<dbReference type="SUPFAM" id="SSF57903">
    <property type="entry name" value="FYVE/PHD zinc finger"/>
    <property type="match status" value="1"/>
</dbReference>
<feature type="region of interest" description="Disordered" evidence="16">
    <location>
        <begin position="550"/>
        <end position="579"/>
    </location>
</feature>
<feature type="compositionally biased region" description="Polar residues" evidence="16">
    <location>
        <begin position="425"/>
        <end position="437"/>
    </location>
</feature>
<dbReference type="InterPro" id="IPR001965">
    <property type="entry name" value="Znf_PHD"/>
</dbReference>
<evidence type="ECO:0000256" key="3">
    <source>
        <dbReference type="ARBA" id="ARBA00022448"/>
    </source>
</evidence>
<evidence type="ECO:0000313" key="22">
    <source>
        <dbReference type="Proteomes" id="UP001140074"/>
    </source>
</evidence>
<dbReference type="PANTHER" id="PTHR13793">
    <property type="entry name" value="PHD FINGER PROTEINS"/>
    <property type="match status" value="1"/>
</dbReference>
<evidence type="ECO:0000256" key="17">
    <source>
        <dbReference type="SAM" id="Phobius"/>
    </source>
</evidence>
<dbReference type="Gene3D" id="1.20.920.10">
    <property type="entry name" value="Bromodomain-like"/>
    <property type="match status" value="1"/>
</dbReference>
<evidence type="ECO:0000256" key="16">
    <source>
        <dbReference type="SAM" id="MobiDB-lite"/>
    </source>
</evidence>
<dbReference type="GO" id="GO:0006357">
    <property type="term" value="P:regulation of transcription by RNA polymerase II"/>
    <property type="evidence" value="ECO:0007669"/>
    <property type="project" value="TreeGrafter"/>
</dbReference>
<dbReference type="GO" id="GO:0008270">
    <property type="term" value="F:zinc ion binding"/>
    <property type="evidence" value="ECO:0007669"/>
    <property type="project" value="UniProtKB-KW"/>
</dbReference>
<dbReference type="PANTHER" id="PTHR13793:SF107">
    <property type="entry name" value="BROMODOMAIN-CONTAINING PROTEIN HOMOLOG"/>
    <property type="match status" value="1"/>
</dbReference>
<keyword evidence="8 15" id="KW-0863">Zinc-finger</keyword>
<evidence type="ECO:0000259" key="18">
    <source>
        <dbReference type="PROSITE" id="PS50014"/>
    </source>
</evidence>
<dbReference type="GO" id="GO:0006325">
    <property type="term" value="P:chromatin organization"/>
    <property type="evidence" value="ECO:0007669"/>
    <property type="project" value="UniProtKB-ARBA"/>
</dbReference>
<feature type="transmembrane region" description="Helical" evidence="17">
    <location>
        <begin position="53"/>
        <end position="71"/>
    </location>
</feature>
<evidence type="ECO:0000256" key="13">
    <source>
        <dbReference type="ARBA" id="ARBA00023242"/>
    </source>
</evidence>
<accession>A0A9W8ID25</accession>
<dbReference type="InterPro" id="IPR050701">
    <property type="entry name" value="Histone_Mod_Regulator"/>
</dbReference>
<feature type="region of interest" description="Disordered" evidence="16">
    <location>
        <begin position="595"/>
        <end position="629"/>
    </location>
</feature>
<evidence type="ECO:0000256" key="12">
    <source>
        <dbReference type="ARBA" id="ARBA00023136"/>
    </source>
</evidence>
<protein>
    <recommendedName>
        <fullName evidence="23">Peregrin</fullName>
    </recommendedName>
</protein>
<evidence type="ECO:0000256" key="1">
    <source>
        <dbReference type="ARBA" id="ARBA00004123"/>
    </source>
</evidence>
<feature type="compositionally biased region" description="Pro residues" evidence="16">
    <location>
        <begin position="1355"/>
        <end position="1368"/>
    </location>
</feature>
<keyword evidence="11 14" id="KW-0103">Bromodomain</keyword>
<dbReference type="PROSITE" id="PS50014">
    <property type="entry name" value="BROMODOMAIN_2"/>
    <property type="match status" value="1"/>
</dbReference>
<dbReference type="InterPro" id="IPR013083">
    <property type="entry name" value="Znf_RING/FYVE/PHD"/>
</dbReference>
<dbReference type="Pfam" id="PF10513">
    <property type="entry name" value="EPL1"/>
    <property type="match status" value="1"/>
</dbReference>
<dbReference type="GO" id="GO:0016020">
    <property type="term" value="C:membrane"/>
    <property type="evidence" value="ECO:0007669"/>
    <property type="project" value="UniProtKB-SubCell"/>
</dbReference>
<dbReference type="SUPFAM" id="SSF47370">
    <property type="entry name" value="Bromodomain"/>
    <property type="match status" value="1"/>
</dbReference>
<dbReference type="Proteomes" id="UP001140074">
    <property type="component" value="Unassembled WGS sequence"/>
</dbReference>
<feature type="compositionally biased region" description="Low complexity" evidence="16">
    <location>
        <begin position="1316"/>
        <end position="1326"/>
    </location>
</feature>
<dbReference type="SMART" id="SM00249">
    <property type="entry name" value="PHD"/>
    <property type="match status" value="2"/>
</dbReference>
<proteinExistence type="predicted"/>
<keyword evidence="13" id="KW-0539">Nucleus</keyword>
<feature type="compositionally biased region" description="Low complexity" evidence="16">
    <location>
        <begin position="556"/>
        <end position="579"/>
    </location>
</feature>
<comment type="caution">
    <text evidence="21">The sequence shown here is derived from an EMBL/GenBank/DDBJ whole genome shotgun (WGS) entry which is preliminary data.</text>
</comment>
<dbReference type="InterPro" id="IPR019542">
    <property type="entry name" value="Enhancer_polycomb-like_N"/>
</dbReference>
<dbReference type="InterPro" id="IPR036427">
    <property type="entry name" value="Bromodomain-like_sf"/>
</dbReference>
<feature type="domain" description="PHD-type" evidence="20">
    <location>
        <begin position="809"/>
        <end position="923"/>
    </location>
</feature>
<evidence type="ECO:0000256" key="14">
    <source>
        <dbReference type="PROSITE-ProRule" id="PRU00035"/>
    </source>
</evidence>
<keyword evidence="4" id="KW-0762">Sugar transport</keyword>
<dbReference type="InterPro" id="IPR019787">
    <property type="entry name" value="Znf_PHD-finger"/>
</dbReference>
<keyword evidence="6" id="KW-0479">Metal-binding</keyword>
<dbReference type="PRINTS" id="PR00503">
    <property type="entry name" value="BROMODOMAIN"/>
</dbReference>
<evidence type="ECO:0000256" key="8">
    <source>
        <dbReference type="ARBA" id="ARBA00022771"/>
    </source>
</evidence>
<evidence type="ECO:0000256" key="2">
    <source>
        <dbReference type="ARBA" id="ARBA00004141"/>
    </source>
</evidence>
<dbReference type="Pfam" id="PF00439">
    <property type="entry name" value="Bromodomain"/>
    <property type="match status" value="1"/>
</dbReference>
<feature type="transmembrane region" description="Helical" evidence="17">
    <location>
        <begin position="91"/>
        <end position="110"/>
    </location>
</feature>
<dbReference type="CDD" id="cd15492">
    <property type="entry name" value="PHD_BRPF_JADE_like"/>
    <property type="match status" value="1"/>
</dbReference>
<keyword evidence="9" id="KW-0862">Zinc</keyword>
<dbReference type="PROSITE" id="PS50016">
    <property type="entry name" value="ZF_PHD_2"/>
    <property type="match status" value="1"/>
</dbReference>
<dbReference type="Pfam" id="PF08449">
    <property type="entry name" value="UAA"/>
    <property type="match status" value="1"/>
</dbReference>
<keyword evidence="7" id="KW-0677">Repeat</keyword>
<dbReference type="Pfam" id="PF13832">
    <property type="entry name" value="zf-HC5HC2H_2"/>
    <property type="match status" value="1"/>
</dbReference>
<evidence type="ECO:0000256" key="10">
    <source>
        <dbReference type="ARBA" id="ARBA00022989"/>
    </source>
</evidence>
<evidence type="ECO:0000256" key="4">
    <source>
        <dbReference type="ARBA" id="ARBA00022597"/>
    </source>
</evidence>
<evidence type="ECO:0000313" key="21">
    <source>
        <dbReference type="EMBL" id="KAJ2860177.1"/>
    </source>
</evidence>
<feature type="region of interest" description="Disordered" evidence="16">
    <location>
        <begin position="1313"/>
        <end position="1396"/>
    </location>
</feature>
<evidence type="ECO:0000259" key="20">
    <source>
        <dbReference type="PROSITE" id="PS51805"/>
    </source>
</evidence>
<feature type="region of interest" description="Disordered" evidence="16">
    <location>
        <begin position="261"/>
        <end position="281"/>
    </location>
</feature>
<evidence type="ECO:0000259" key="19">
    <source>
        <dbReference type="PROSITE" id="PS50016"/>
    </source>
</evidence>
<dbReference type="SMART" id="SM00297">
    <property type="entry name" value="BROMO"/>
    <property type="match status" value="1"/>
</dbReference>
<organism evidence="21 22">
    <name type="scientific">Coemansia aciculifera</name>
    <dbReference type="NCBI Taxonomy" id="417176"/>
    <lineage>
        <taxon>Eukaryota</taxon>
        <taxon>Fungi</taxon>
        <taxon>Fungi incertae sedis</taxon>
        <taxon>Zoopagomycota</taxon>
        <taxon>Kickxellomycotina</taxon>
        <taxon>Kickxellomycetes</taxon>
        <taxon>Kickxellales</taxon>
        <taxon>Kickxellaceae</taxon>
        <taxon>Coemansia</taxon>
    </lineage>
</organism>
<feature type="domain" description="PHD-type" evidence="19">
    <location>
        <begin position="755"/>
        <end position="805"/>
    </location>
</feature>
<evidence type="ECO:0000256" key="7">
    <source>
        <dbReference type="ARBA" id="ARBA00022737"/>
    </source>
</evidence>
<dbReference type="Gene3D" id="2.30.30.140">
    <property type="match status" value="1"/>
</dbReference>